<dbReference type="Proteomes" id="UP000050956">
    <property type="component" value="Unassembled WGS sequence"/>
</dbReference>
<proteinExistence type="predicted"/>
<organism evidence="1 2">
    <name type="scientific">Stenotrophomonas ginsengisoli</name>
    <dbReference type="NCBI Taxonomy" id="336566"/>
    <lineage>
        <taxon>Bacteria</taxon>
        <taxon>Pseudomonadati</taxon>
        <taxon>Pseudomonadota</taxon>
        <taxon>Gammaproteobacteria</taxon>
        <taxon>Lysobacterales</taxon>
        <taxon>Lysobacteraceae</taxon>
        <taxon>Stenotrophomonas</taxon>
    </lineage>
</organism>
<gene>
    <name evidence="1" type="ORF">ABB30_07890</name>
</gene>
<reference evidence="1 2" key="1">
    <citation type="submission" date="2015-05" db="EMBL/GenBank/DDBJ databases">
        <title>Genome sequencing and analysis of members of genus Stenotrophomonas.</title>
        <authorList>
            <person name="Patil P.P."/>
            <person name="Midha S."/>
            <person name="Patil P.B."/>
        </authorList>
    </citation>
    <scope>NUCLEOTIDE SEQUENCE [LARGE SCALE GENOMIC DNA]</scope>
    <source>
        <strain evidence="1 2">DSM 24757</strain>
    </source>
</reference>
<evidence type="ECO:0000313" key="1">
    <source>
        <dbReference type="EMBL" id="KRG77403.1"/>
    </source>
</evidence>
<dbReference type="AlphaFoldDB" id="A0A0R0D6W2"/>
<accession>A0A0R0D6W2</accession>
<comment type="caution">
    <text evidence="1">The sequence shown here is derived from an EMBL/GenBank/DDBJ whole genome shotgun (WGS) entry which is preliminary data.</text>
</comment>
<keyword evidence="2" id="KW-1185">Reference proteome</keyword>
<dbReference type="EMBL" id="LDJM01000018">
    <property type="protein sequence ID" value="KRG77403.1"/>
    <property type="molecule type" value="Genomic_DNA"/>
</dbReference>
<protein>
    <submittedName>
        <fullName evidence="1">Uncharacterized protein</fullName>
    </submittedName>
</protein>
<evidence type="ECO:0000313" key="2">
    <source>
        <dbReference type="Proteomes" id="UP000050956"/>
    </source>
</evidence>
<dbReference type="PATRIC" id="fig|336566.3.peg.917"/>
<sequence>MLSLLLSTSFLLFGCRHTDAIASPKIIHLPETEAMTELSQPELLSALTRMIRGAQHVRHFSADEVATQLGYPLQSRSKGPVYFGTDIPLSDGSNFGVIGVGVGSPQAIRLDLEFEPAPGQCPLSVAALQPVLTAAGATPAQWLGPIRFGSDARWRSRAGSIVITATVDGKYGEADTDACIQYISIEITGEN</sequence>
<name>A0A0R0D6W2_9GAMM</name>